<gene>
    <name evidence="2" type="ORF">QVH07_16635</name>
</gene>
<accession>A0ABT7YH06</accession>
<keyword evidence="1" id="KW-1133">Transmembrane helix</keyword>
<keyword evidence="3" id="KW-1185">Reference proteome</keyword>
<proteinExistence type="predicted"/>
<feature type="transmembrane region" description="Helical" evidence="1">
    <location>
        <begin position="152"/>
        <end position="175"/>
    </location>
</feature>
<dbReference type="RefSeq" id="WP_290002683.1">
    <property type="nucleotide sequence ID" value="NZ_JAUEPH010000008.1"/>
</dbReference>
<comment type="caution">
    <text evidence="2">The sequence shown here is derived from an EMBL/GenBank/DDBJ whole genome shotgun (WGS) entry which is preliminary data.</text>
</comment>
<evidence type="ECO:0000313" key="3">
    <source>
        <dbReference type="Proteomes" id="UP001171916"/>
    </source>
</evidence>
<feature type="transmembrane region" description="Helical" evidence="1">
    <location>
        <begin position="119"/>
        <end position="140"/>
    </location>
</feature>
<name>A0ABT7YH06_9BACT</name>
<evidence type="ECO:0008006" key="4">
    <source>
        <dbReference type="Google" id="ProtNLM"/>
    </source>
</evidence>
<feature type="transmembrane region" description="Helical" evidence="1">
    <location>
        <begin position="187"/>
        <end position="206"/>
    </location>
</feature>
<organism evidence="2 3">
    <name type="scientific">Algoriphagus sediminis</name>
    <dbReference type="NCBI Taxonomy" id="3057113"/>
    <lineage>
        <taxon>Bacteria</taxon>
        <taxon>Pseudomonadati</taxon>
        <taxon>Bacteroidota</taxon>
        <taxon>Cytophagia</taxon>
        <taxon>Cytophagales</taxon>
        <taxon>Cyclobacteriaceae</taxon>
        <taxon>Algoriphagus</taxon>
    </lineage>
</organism>
<sequence>MNLSPGQIDSLKKLISYKGYPEIDVQYEILDHVACRVEELMNQNPKLSLNEAFAKAHGEFGVFGFSELEESYKKVIQKRVIKNFSVELKDLFTSLRIIYPLGLGFIFHQSSVLLGNSNLWLILMVGFVLIASIGIISKYWSKSKAYRKYASFQVTALWFQLLNLGIICAFNAYQFVLKSPQSLFEKVFSGIILLVLGVMFVSIFIIPKVVNQSIRETEKLKAIYET</sequence>
<protein>
    <recommendedName>
        <fullName evidence="4">DUF1129 family protein</fullName>
    </recommendedName>
</protein>
<dbReference type="Proteomes" id="UP001171916">
    <property type="component" value="Unassembled WGS sequence"/>
</dbReference>
<evidence type="ECO:0000313" key="2">
    <source>
        <dbReference type="EMBL" id="MDN3205789.1"/>
    </source>
</evidence>
<feature type="transmembrane region" description="Helical" evidence="1">
    <location>
        <begin position="88"/>
        <end position="107"/>
    </location>
</feature>
<keyword evidence="1" id="KW-0472">Membrane</keyword>
<reference evidence="2" key="1">
    <citation type="submission" date="2023-06" db="EMBL/GenBank/DDBJ databases">
        <title>Robiginitalea aurantiacus sp. nov. and Algoriphagus sediminis sp. nov., isolated from coastal sediment.</title>
        <authorList>
            <person name="Zhou Z.Y."/>
            <person name="An J."/>
            <person name="Jia Y.W."/>
            <person name="Du Z.J."/>
        </authorList>
    </citation>
    <scope>NUCLEOTIDE SEQUENCE</scope>
    <source>
        <strain evidence="2">C2-7</strain>
    </source>
</reference>
<keyword evidence="1" id="KW-0812">Transmembrane</keyword>
<evidence type="ECO:0000256" key="1">
    <source>
        <dbReference type="SAM" id="Phobius"/>
    </source>
</evidence>
<dbReference type="EMBL" id="JAUEPH010000008">
    <property type="protein sequence ID" value="MDN3205789.1"/>
    <property type="molecule type" value="Genomic_DNA"/>
</dbReference>